<dbReference type="GO" id="GO:0005525">
    <property type="term" value="F:GTP binding"/>
    <property type="evidence" value="ECO:0007669"/>
    <property type="project" value="UniProtKB-KW"/>
</dbReference>
<keyword evidence="1" id="KW-0479">Metal-binding</keyword>
<accession>A0A151LIJ6</accession>
<dbReference type="GeneID" id="29776853"/>
<evidence type="ECO:0000256" key="3">
    <source>
        <dbReference type="ARBA" id="ARBA00022842"/>
    </source>
</evidence>
<evidence type="ECO:0000259" key="6">
    <source>
        <dbReference type="PROSITE" id="PS51705"/>
    </source>
</evidence>
<dbReference type="PROSITE" id="PS00018">
    <property type="entry name" value="EF_HAND_1"/>
    <property type="match status" value="1"/>
</dbReference>
<dbReference type="VEuPathDB" id="PlasmoDB:PGSY75_1113500"/>
<dbReference type="PROSITE" id="PS51705">
    <property type="entry name" value="G_HFLX"/>
    <property type="match status" value="1"/>
</dbReference>
<dbReference type="InterPro" id="IPR018247">
    <property type="entry name" value="EF_Hand_1_Ca_BS"/>
</dbReference>
<dbReference type="InterPro" id="IPR025121">
    <property type="entry name" value="GTPase_HflX_N"/>
</dbReference>
<evidence type="ECO:0000256" key="5">
    <source>
        <dbReference type="SAM" id="MobiDB-lite"/>
    </source>
</evidence>
<dbReference type="Gene3D" id="3.40.50.300">
    <property type="entry name" value="P-loop containing nucleotide triphosphate hydrolases"/>
    <property type="match status" value="1"/>
</dbReference>
<reference evidence="7 8" key="1">
    <citation type="journal article" date="2016" name="Nat. Commun.">
        <title>Genomes of cryptic chimpanzee Plasmodium species reveal key evolutionary events leading to human malaria.</title>
        <authorList>
            <person name="Sundararaman S.A."/>
            <person name="Plenderleith L.J."/>
            <person name="Liu W."/>
            <person name="Loy D.E."/>
            <person name="Learn G.H."/>
            <person name="Li Y."/>
            <person name="Shaw K.S."/>
            <person name="Ayouba A."/>
            <person name="Peeters M."/>
            <person name="Speede S."/>
            <person name="Shaw G.M."/>
            <person name="Bushman F.D."/>
            <person name="Brisson D."/>
            <person name="Rayner J.C."/>
            <person name="Sharp P.M."/>
            <person name="Hahn B.H."/>
        </authorList>
    </citation>
    <scope>NUCLEOTIDE SEQUENCE [LARGE SCALE GENOMIC DNA]</scope>
    <source>
        <strain evidence="7 8">SY75</strain>
    </source>
</reference>
<dbReference type="GO" id="GO:0046872">
    <property type="term" value="F:metal ion binding"/>
    <property type="evidence" value="ECO:0007669"/>
    <property type="project" value="UniProtKB-KW"/>
</dbReference>
<evidence type="ECO:0000256" key="4">
    <source>
        <dbReference type="ARBA" id="ARBA00023134"/>
    </source>
</evidence>
<evidence type="ECO:0000256" key="2">
    <source>
        <dbReference type="ARBA" id="ARBA00022741"/>
    </source>
</evidence>
<feature type="domain" description="Hflx-type G" evidence="6">
    <location>
        <begin position="491"/>
        <end position="661"/>
    </location>
</feature>
<dbReference type="AlphaFoldDB" id="A0A151LIJ6"/>
<dbReference type="InterPro" id="IPR042108">
    <property type="entry name" value="GTPase_HflX_N_sf"/>
</dbReference>
<sequence>MRRILFLLKNVNKIEKRYFTDKSNIYYHNESPKKEIIVLHPILKRSKNNSNKLFQEIIYDAQEALGLAKSANFKIAKGISMPLGGWYLKNEKKEKEKDQKNDKIDETQVPNKELSQNNEQHHVFEKSEKEILKKMSCTNDKSSSKYINYEEIERKIAESILIKVNNIDNKFYFSKGKLNELSKYYLKNPTPCIFINTLLSPEQFRNLEFLFNSLLKSYQDELILNNKRECDNTDMYARMSDVNFDNCDNEDIIIDNSSYCLDAYNNFLDKEDEQCDDVNIEQNMNVLKEDIADTSYEQITDRSDEQISDRLDEQISDRSDEQISDRSDEQINDMPYEQISDTQECSKNIPMYVELFDRYSIILYILKSRAKNNLSKLQLELARANFVLNTYSEDSKSRMKYIKYIENNVLGGSSIDYEEKYTKLNFFSVGKQNKKSNANFSGYTSNYIKSNETYKEYEKRIINNLYSKLKKELIKCKNNMILQNNSRKHKALIAIVGYTNVGKTKLINYLTKSNLKARNLLFQTLDNAYKNLNISTCYSTIFVDSIGFIQNIPYSLYESFKISLEAIKTADVIIHVIDVSHPYKDNHKKCVLETLNKIGISDEFIKNNVIEVWNKIDKLTDNELYNLCKNKPKNALPISAKYGTNCNYLIQIIEHLINQIKDVHILNLQFPTSEAKDRIDFLIKNYKVVPHSISYSDDGNTTFIKLVENKSNLKKYYEKFENNETSKSGN</sequence>
<dbReference type="Pfam" id="PF13167">
    <property type="entry name" value="GTP-bdg_N"/>
    <property type="match status" value="1"/>
</dbReference>
<feature type="region of interest" description="Disordered" evidence="5">
    <location>
        <begin position="94"/>
        <end position="120"/>
    </location>
</feature>
<evidence type="ECO:0000313" key="8">
    <source>
        <dbReference type="Proteomes" id="UP000076004"/>
    </source>
</evidence>
<keyword evidence="3" id="KW-0460">Magnesium</keyword>
<dbReference type="VEuPathDB" id="PlasmoDB:PGABG01_1110600"/>
<dbReference type="Pfam" id="PF01926">
    <property type="entry name" value="MMR_HSR1"/>
    <property type="match status" value="1"/>
</dbReference>
<dbReference type="PRINTS" id="PR00326">
    <property type="entry name" value="GTP1OBG"/>
</dbReference>
<dbReference type="InterPro" id="IPR006073">
    <property type="entry name" value="GTP-bd"/>
</dbReference>
<dbReference type="InterPro" id="IPR027417">
    <property type="entry name" value="P-loop_NTPase"/>
</dbReference>
<dbReference type="InterPro" id="IPR016496">
    <property type="entry name" value="GTPase_HflX"/>
</dbReference>
<dbReference type="GO" id="GO:0043022">
    <property type="term" value="F:ribosome binding"/>
    <property type="evidence" value="ECO:0007669"/>
    <property type="project" value="TreeGrafter"/>
</dbReference>
<evidence type="ECO:0000256" key="1">
    <source>
        <dbReference type="ARBA" id="ARBA00022723"/>
    </source>
</evidence>
<dbReference type="PANTHER" id="PTHR10229:SF0">
    <property type="entry name" value="GTP-BINDING PROTEIN 6-RELATED"/>
    <property type="match status" value="1"/>
</dbReference>
<comment type="caution">
    <text evidence="7">The sequence shown here is derived from an EMBL/GenBank/DDBJ whole genome shotgun (WGS) entry which is preliminary data.</text>
</comment>
<gene>
    <name evidence="7" type="ORF">PGSY75_1113500</name>
</gene>
<dbReference type="Gene3D" id="3.40.50.11060">
    <property type="entry name" value="GTPase HflX, N-terminal domain"/>
    <property type="match status" value="2"/>
</dbReference>
<dbReference type="KEGG" id="pgab:PGSY75_1113500"/>
<dbReference type="EMBL" id="LVLB01000012">
    <property type="protein sequence ID" value="KYN98773.1"/>
    <property type="molecule type" value="Genomic_DNA"/>
</dbReference>
<name>A0A151LIJ6_9APIC</name>
<feature type="compositionally biased region" description="Polar residues" evidence="5">
    <location>
        <begin position="108"/>
        <end position="118"/>
    </location>
</feature>
<dbReference type="SUPFAM" id="SSF52540">
    <property type="entry name" value="P-loop containing nucleoside triphosphate hydrolases"/>
    <property type="match status" value="1"/>
</dbReference>
<keyword evidence="4" id="KW-0342">GTP-binding</keyword>
<dbReference type="RefSeq" id="XP_018641050.1">
    <property type="nucleotide sequence ID" value="XM_018786255.1"/>
</dbReference>
<proteinExistence type="predicted"/>
<evidence type="ECO:0000313" key="7">
    <source>
        <dbReference type="EMBL" id="KYN98773.1"/>
    </source>
</evidence>
<feature type="compositionally biased region" description="Basic and acidic residues" evidence="5">
    <location>
        <begin position="94"/>
        <end position="106"/>
    </location>
</feature>
<dbReference type="PANTHER" id="PTHR10229">
    <property type="entry name" value="GTP-BINDING PROTEIN HFLX"/>
    <property type="match status" value="1"/>
</dbReference>
<organism evidence="7 8">
    <name type="scientific">Plasmodium gaboni</name>
    <dbReference type="NCBI Taxonomy" id="647221"/>
    <lineage>
        <taxon>Eukaryota</taxon>
        <taxon>Sar</taxon>
        <taxon>Alveolata</taxon>
        <taxon>Apicomplexa</taxon>
        <taxon>Aconoidasida</taxon>
        <taxon>Haemosporida</taxon>
        <taxon>Plasmodiidae</taxon>
        <taxon>Plasmodium</taxon>
        <taxon>Plasmodium (Laverania)</taxon>
    </lineage>
</organism>
<dbReference type="Proteomes" id="UP000076004">
    <property type="component" value="Unassembled WGS sequence"/>
</dbReference>
<keyword evidence="2" id="KW-0547">Nucleotide-binding</keyword>
<protein>
    <submittedName>
        <fullName evidence="7">Putative GTP-binding protein</fullName>
    </submittedName>
</protein>
<dbReference type="InterPro" id="IPR030394">
    <property type="entry name" value="G_HFLX_dom"/>
</dbReference>
<dbReference type="GO" id="GO:0005737">
    <property type="term" value="C:cytoplasm"/>
    <property type="evidence" value="ECO:0007669"/>
    <property type="project" value="TreeGrafter"/>
</dbReference>